<evidence type="ECO:0000256" key="1">
    <source>
        <dbReference type="ARBA" id="ARBA00023125"/>
    </source>
</evidence>
<dbReference type="InterPro" id="IPR029058">
    <property type="entry name" value="AB_hydrolase_fold"/>
</dbReference>
<feature type="region of interest" description="Disordered" evidence="3">
    <location>
        <begin position="159"/>
        <end position="180"/>
    </location>
</feature>
<feature type="DNA-binding region" description="H-T-H motif" evidence="2">
    <location>
        <begin position="11"/>
        <end position="30"/>
    </location>
</feature>
<dbReference type="Pfam" id="PF00440">
    <property type="entry name" value="TetR_N"/>
    <property type="match status" value="1"/>
</dbReference>
<dbReference type="Proteomes" id="UP000321261">
    <property type="component" value="Unassembled WGS sequence"/>
</dbReference>
<keyword evidence="6" id="KW-1185">Reference proteome</keyword>
<accession>A0A561SQB0</accession>
<dbReference type="GO" id="GO:0003677">
    <property type="term" value="F:DNA binding"/>
    <property type="evidence" value="ECO:0007669"/>
    <property type="project" value="UniProtKB-UniRule"/>
</dbReference>
<dbReference type="PROSITE" id="PS50977">
    <property type="entry name" value="HTH_TETR_2"/>
    <property type="match status" value="1"/>
</dbReference>
<dbReference type="SUPFAM" id="SSF46689">
    <property type="entry name" value="Homeodomain-like"/>
    <property type="match status" value="1"/>
</dbReference>
<evidence type="ECO:0000313" key="5">
    <source>
        <dbReference type="EMBL" id="TWF77058.1"/>
    </source>
</evidence>
<dbReference type="InterPro" id="IPR009057">
    <property type="entry name" value="Homeodomain-like_sf"/>
</dbReference>
<gene>
    <name evidence="5" type="ORF">FHX44_112959</name>
</gene>
<keyword evidence="1 2" id="KW-0238">DNA-binding</keyword>
<dbReference type="EMBL" id="VIWU01000001">
    <property type="protein sequence ID" value="TWF77058.1"/>
    <property type="molecule type" value="Genomic_DNA"/>
</dbReference>
<organism evidence="5 6">
    <name type="scientific">Pseudonocardia hierapolitana</name>
    <dbReference type="NCBI Taxonomy" id="1128676"/>
    <lineage>
        <taxon>Bacteria</taxon>
        <taxon>Bacillati</taxon>
        <taxon>Actinomycetota</taxon>
        <taxon>Actinomycetes</taxon>
        <taxon>Pseudonocardiales</taxon>
        <taxon>Pseudonocardiaceae</taxon>
        <taxon>Pseudonocardia</taxon>
    </lineage>
</organism>
<dbReference type="InterPro" id="IPR001647">
    <property type="entry name" value="HTH_TetR"/>
</dbReference>
<evidence type="ECO:0000256" key="3">
    <source>
        <dbReference type="SAM" id="MobiDB-lite"/>
    </source>
</evidence>
<evidence type="ECO:0000256" key="2">
    <source>
        <dbReference type="PROSITE-ProRule" id="PRU00335"/>
    </source>
</evidence>
<proteinExistence type="predicted"/>
<feature type="domain" description="HTH tetR-type" evidence="4">
    <location>
        <begin position="1"/>
        <end position="48"/>
    </location>
</feature>
<dbReference type="Gene3D" id="3.40.50.1820">
    <property type="entry name" value="alpha/beta hydrolase"/>
    <property type="match status" value="1"/>
</dbReference>
<dbReference type="Gene3D" id="1.10.357.10">
    <property type="entry name" value="Tetracycline Repressor, domain 2"/>
    <property type="match status" value="1"/>
</dbReference>
<sequence length="579" mass="62801">MFLERGYAGATILQIAAEAGVAVESAYRSASGKAGLLAEAVQAALAGGVERADVPVEERPAIRRVIEETDPRRQLQAYAATQPGVWGRVGPLLRVLDAAGSLVELRDRLAVQRLNGLRRFAALLAERSALRPGLTVDRAADIIWTVCAQANYDSLVTARDGHRPSTATGSPRRSPPACSGIGERWRPRCINGLGRNLSHLARIGIDTEVPMAQRPARRPVPGPRAFTERSRDAQLSQAAIVLSVGAAARGEPERVDAPAEVGLPSDLASLGRRDPIPVAEAAEPLGIELSAHLTDRSLRVPPSTTADLMTRLLDRPEPIAAAALVEANLHSESRLVRTAAAVAAIDTTGPRDDVVAQLVDGATRGDRLTKEIGRIGLARVDPQHTVLSRLVGPPSPMTGTDRLSHTAVLTHGTFASRARWWQPNGDFYNYLNGLVPPLKLHDPSFQWSGAYSDPARQLAAQQMVDWVTDQNLQRPDVFAHSHGGTVANLATRRGLQLDRLVLLSWSVHDQWFPDFANVQRIIDIRVRFDLVILADLGGQTFTPPPEHAGKVVSHVNGFFEHSDTHEPDYWERNDLPDVL</sequence>
<dbReference type="SUPFAM" id="SSF53474">
    <property type="entry name" value="alpha/beta-Hydrolases"/>
    <property type="match status" value="1"/>
</dbReference>
<protein>
    <submittedName>
        <fullName evidence="5">TetR family transcriptional regulator</fullName>
    </submittedName>
</protein>
<evidence type="ECO:0000259" key="4">
    <source>
        <dbReference type="PROSITE" id="PS50977"/>
    </source>
</evidence>
<name>A0A561SQB0_9PSEU</name>
<comment type="caution">
    <text evidence="5">The sequence shown here is derived from an EMBL/GenBank/DDBJ whole genome shotgun (WGS) entry which is preliminary data.</text>
</comment>
<reference evidence="5 6" key="1">
    <citation type="submission" date="2019-06" db="EMBL/GenBank/DDBJ databases">
        <title>Sequencing the genomes of 1000 actinobacteria strains.</title>
        <authorList>
            <person name="Klenk H.-P."/>
        </authorList>
    </citation>
    <scope>NUCLEOTIDE SEQUENCE [LARGE SCALE GENOMIC DNA]</scope>
    <source>
        <strain evidence="5 6">DSM 45671</strain>
    </source>
</reference>
<evidence type="ECO:0000313" key="6">
    <source>
        <dbReference type="Proteomes" id="UP000321261"/>
    </source>
</evidence>
<dbReference type="AlphaFoldDB" id="A0A561SQB0"/>